<keyword evidence="1" id="KW-1278">Translocase</keyword>
<dbReference type="NCBIfam" id="NF005164">
    <property type="entry name" value="PRK06638.1-4"/>
    <property type="match status" value="1"/>
</dbReference>
<feature type="transmembrane region" description="Helical" evidence="1">
    <location>
        <begin position="148"/>
        <end position="174"/>
    </location>
</feature>
<keyword evidence="1" id="KW-0812">Transmembrane</keyword>
<protein>
    <recommendedName>
        <fullName evidence="1">NADH-ubiquinone oxidoreductase chain 6</fullName>
        <ecNumber evidence="1">7.1.1.2</ecNumber>
    </recommendedName>
</protein>
<keyword evidence="1" id="KW-0520">NAD</keyword>
<dbReference type="AlphaFoldDB" id="A0A1J0F7J0"/>
<feature type="transmembrane region" description="Helical" evidence="1">
    <location>
        <begin position="89"/>
        <end position="109"/>
    </location>
</feature>
<dbReference type="GeneID" id="30413246"/>
<organism evidence="2">
    <name type="scientific">Vertebrata lanosa</name>
    <dbReference type="NCBI Taxonomy" id="1261582"/>
    <lineage>
        <taxon>Eukaryota</taxon>
        <taxon>Rhodophyta</taxon>
        <taxon>Florideophyceae</taxon>
        <taxon>Rhodymeniophycidae</taxon>
        <taxon>Ceramiales</taxon>
        <taxon>Rhodomelaceae</taxon>
        <taxon>Polysiphonioideae</taxon>
        <taxon>Vertebrata</taxon>
    </lineage>
</organism>
<keyword evidence="1" id="KW-0472">Membrane</keyword>
<reference evidence="2" key="1">
    <citation type="journal article" date="2016" name="Genome Biol. Evol.">
        <title>Red Algal Mitochondrial Genomes are More Complete than Previously Reported.</title>
        <authorList>
            <person name="Salomaki E.D."/>
            <person name="Lane C.E."/>
        </authorList>
    </citation>
    <scope>NUCLEOTIDE SEQUENCE</scope>
</reference>
<dbReference type="RefSeq" id="YP_009325907.1">
    <property type="nucleotide sequence ID" value="NC_032003.1"/>
</dbReference>
<accession>A0A1J0F7J0</accession>
<geneLocation type="mitochondrion" evidence="2"/>
<keyword evidence="1" id="KW-0830">Ubiquinone</keyword>
<dbReference type="EC" id="7.1.1.2" evidence="1"/>
<feature type="transmembrane region" description="Helical" evidence="1">
    <location>
        <begin position="54"/>
        <end position="77"/>
    </location>
</feature>
<dbReference type="InterPro" id="IPR001457">
    <property type="entry name" value="NADH_UbQ/plastoQ_OxRdtase_su6"/>
</dbReference>
<gene>
    <name evidence="2" type="primary">nad6</name>
</gene>
<keyword evidence="1 2" id="KW-0496">Mitochondrion</keyword>
<dbReference type="PANTHER" id="PTHR33269">
    <property type="entry name" value="NADH-UBIQUINONE OXIDOREDUCTASE CHAIN 6"/>
    <property type="match status" value="1"/>
</dbReference>
<keyword evidence="2" id="KW-0560">Oxidoreductase</keyword>
<name>A0A1J0F7J0_9FLOR</name>
<dbReference type="Pfam" id="PF00499">
    <property type="entry name" value="Oxidored_q3"/>
    <property type="match status" value="1"/>
</dbReference>
<evidence type="ECO:0000313" key="2">
    <source>
        <dbReference type="EMBL" id="APC24948.1"/>
    </source>
</evidence>
<dbReference type="GO" id="GO:0031966">
    <property type="term" value="C:mitochondrial membrane"/>
    <property type="evidence" value="ECO:0007669"/>
    <property type="project" value="UniProtKB-SubCell"/>
</dbReference>
<comment type="similarity">
    <text evidence="1">Belongs to the complex I subunit 6 family.</text>
</comment>
<comment type="catalytic activity">
    <reaction evidence="1">
        <text>a ubiquinone + NADH + 5 H(+)(in) = a ubiquinol + NAD(+) + 4 H(+)(out)</text>
        <dbReference type="Rhea" id="RHEA:29091"/>
        <dbReference type="Rhea" id="RHEA-COMP:9565"/>
        <dbReference type="Rhea" id="RHEA-COMP:9566"/>
        <dbReference type="ChEBI" id="CHEBI:15378"/>
        <dbReference type="ChEBI" id="CHEBI:16389"/>
        <dbReference type="ChEBI" id="CHEBI:17976"/>
        <dbReference type="ChEBI" id="CHEBI:57540"/>
        <dbReference type="ChEBI" id="CHEBI:57945"/>
        <dbReference type="EC" id="7.1.1.2"/>
    </reaction>
</comment>
<dbReference type="GO" id="GO:0016491">
    <property type="term" value="F:oxidoreductase activity"/>
    <property type="evidence" value="ECO:0007669"/>
    <property type="project" value="UniProtKB-KW"/>
</dbReference>
<comment type="subcellular location">
    <subcellularLocation>
        <location evidence="1">Mitochondrion membrane</location>
        <topology evidence="1">Multi-pass membrane protein</topology>
    </subcellularLocation>
</comment>
<feature type="transmembrane region" description="Helical" evidence="1">
    <location>
        <begin position="29"/>
        <end position="48"/>
    </location>
</feature>
<sequence length="208" mass="24349">MLTENYLFYIFYIFIVCSSSLVILSENAVYSVLFLILTFCNVVFLLLLMGAEFISFLLIIVYVGAIAVLFLFVVMMLNVKKSTKNWNFLLIYYFPLFFIIFLLLIDYFWNLFFVFDILNNIKINLKFTNWLSELLIVSNVESIGNVFYTNYCFLFLIAGCVLLIAMIGVIVLTIHQKTGFLMKKQLINSQLTRNSKKIIKFINLRKNN</sequence>
<keyword evidence="1" id="KW-0679">Respiratory chain</keyword>
<dbReference type="EMBL" id="KX687880">
    <property type="protein sequence ID" value="APC24948.1"/>
    <property type="molecule type" value="Genomic_DNA"/>
</dbReference>
<dbReference type="GO" id="GO:0008137">
    <property type="term" value="F:NADH dehydrogenase (ubiquinone) activity"/>
    <property type="evidence" value="ECO:0007669"/>
    <property type="project" value="UniProtKB-UniRule"/>
</dbReference>
<proteinExistence type="inferred from homology"/>
<dbReference type="InterPro" id="IPR042106">
    <property type="entry name" value="Nuo/plastoQ_OxRdtase_6_NuoJ"/>
</dbReference>
<dbReference type="PANTHER" id="PTHR33269:SF17">
    <property type="entry name" value="NADH-UBIQUINONE OXIDOREDUCTASE CHAIN 6"/>
    <property type="match status" value="1"/>
</dbReference>
<feature type="transmembrane region" description="Helical" evidence="1">
    <location>
        <begin position="6"/>
        <end position="24"/>
    </location>
</feature>
<keyword evidence="1" id="KW-0813">Transport</keyword>
<evidence type="ECO:0000256" key="1">
    <source>
        <dbReference type="RuleBase" id="RU004430"/>
    </source>
</evidence>
<keyword evidence="1" id="KW-1133">Transmembrane helix</keyword>
<keyword evidence="1" id="KW-0249">Electron transport</keyword>
<dbReference type="Gene3D" id="1.20.120.1200">
    <property type="entry name" value="NADH-ubiquinone/plastoquinone oxidoreductase chain 6, subunit NuoJ"/>
    <property type="match status" value="1"/>
</dbReference>
<comment type="function">
    <text evidence="1">Core subunit of the mitochondrial membrane respiratory chain NADH dehydrogenase (Complex I) which catalyzes electron transfer from NADH through the respiratory chain, using ubiquinone as an electron acceptor. Essential for the catalytic activity and assembly of complex I.</text>
</comment>